<feature type="chain" id="PRO_5035158667" evidence="1">
    <location>
        <begin position="30"/>
        <end position="756"/>
    </location>
</feature>
<keyword evidence="1" id="KW-0732">Signal</keyword>
<dbReference type="AlphaFoldDB" id="A0A8A4TPJ4"/>
<dbReference type="GO" id="GO:1990351">
    <property type="term" value="C:transporter complex"/>
    <property type="evidence" value="ECO:0007669"/>
    <property type="project" value="TreeGrafter"/>
</dbReference>
<feature type="signal peptide" evidence="1">
    <location>
        <begin position="1"/>
        <end position="29"/>
    </location>
</feature>
<evidence type="ECO:0000313" key="4">
    <source>
        <dbReference type="Proteomes" id="UP000663929"/>
    </source>
</evidence>
<evidence type="ECO:0000256" key="1">
    <source>
        <dbReference type="SAM" id="SignalP"/>
    </source>
</evidence>
<dbReference type="Pfam" id="PF19838">
    <property type="entry name" value="LptD_2"/>
    <property type="match status" value="1"/>
</dbReference>
<dbReference type="PANTHER" id="PTHR30189">
    <property type="entry name" value="LPS-ASSEMBLY PROTEIN"/>
    <property type="match status" value="1"/>
</dbReference>
<dbReference type="Proteomes" id="UP000663929">
    <property type="component" value="Chromosome"/>
</dbReference>
<name>A0A8A4TPJ4_SULCO</name>
<dbReference type="PROSITE" id="PS51257">
    <property type="entry name" value="PROKAR_LIPOPROTEIN"/>
    <property type="match status" value="1"/>
</dbReference>
<dbReference type="InterPro" id="IPR050218">
    <property type="entry name" value="LptD"/>
</dbReference>
<proteinExistence type="predicted"/>
<gene>
    <name evidence="3" type="ORF">J3U87_03285</name>
</gene>
<dbReference type="KEGG" id="scor:J3U87_03285"/>
<dbReference type="RefSeq" id="WP_237381598.1">
    <property type="nucleotide sequence ID" value="NZ_CP071793.1"/>
</dbReference>
<sequence>MTRRFSPAARFRSGLLLLLSVACSAPLSAQSSANQPDFRIEYLGSQIIDAEGKQIVTGEVKIAYGDLFLMTADTVVFNPKTNRTEASGNVKLDYYTELGLVEISAQRVEYDVANQSGLAMDVAAQFGDEFFFVGDSLEILNRGTFFIIEKGRVTACNQPVTHWSMEIRKAQVEQEGYAVIRGAKFRVKNIPIIYLPWMMVPVMRERRTGLLQPDTGSSERNGTFFSQPFYWAPRDDVDMTFTPTFADKSGLRLGLELRYRPNLNWYGELQGTYFRDDVLDAQSVEERPREDGEPLKKDRFRAQWHHEAPIWKGHFVVDVEAGSDFSVDRDYLQDAEKTRVRDYVYRARLDRPVGRDSLVLNVSRLSRILRTDETVVNLNVLPEFRYYQPKRRIAGGFYYRNQFYMDAFRLTDLGALQLSGNLTRLGMDAEISRPMELGRFIHSRWGVAARGAWYDGDLDNARNRETRAADGTLTELPLVEAEGDDGRGAAYAFLEFTGPRLRRDYRLGKRRLVHYLDANLDLRAGAADSRRTYAETMDQDPFLETLESIELDELDIRLNEQTDGLTSAWRVSNRLFTGPAGRVRPLAELEITQSVDLDREDSEDDDATAYQPIESRFRLLGLGFIHGNGFVEYNPDRGAFDALSFYGSVNKGGWRGYGGYVNRRARSANQVDQESFIGISELALPRWRSRLKLSVDYNFESSEFKSQEFLYGYQGQCVGFTVNYVRSRFDSSQTSNRDFFRLSVSLRNLGELGTKF</sequence>
<evidence type="ECO:0000313" key="3">
    <source>
        <dbReference type="EMBL" id="QTD51470.1"/>
    </source>
</evidence>
<dbReference type="EMBL" id="CP071793">
    <property type="protein sequence ID" value="QTD51470.1"/>
    <property type="molecule type" value="Genomic_DNA"/>
</dbReference>
<keyword evidence="4" id="KW-1185">Reference proteome</keyword>
<feature type="domain" description="LPS-assembly protein LptD central" evidence="2">
    <location>
        <begin position="180"/>
        <end position="309"/>
    </location>
</feature>
<evidence type="ECO:0000259" key="2">
    <source>
        <dbReference type="Pfam" id="PF19838"/>
    </source>
</evidence>
<organism evidence="3 4">
    <name type="scientific">Sulfidibacter corallicola</name>
    <dbReference type="NCBI Taxonomy" id="2818388"/>
    <lineage>
        <taxon>Bacteria</taxon>
        <taxon>Pseudomonadati</taxon>
        <taxon>Acidobacteriota</taxon>
        <taxon>Holophagae</taxon>
        <taxon>Acanthopleuribacterales</taxon>
        <taxon>Acanthopleuribacteraceae</taxon>
        <taxon>Sulfidibacter</taxon>
    </lineage>
</organism>
<dbReference type="PANTHER" id="PTHR30189:SF1">
    <property type="entry name" value="LPS-ASSEMBLY PROTEIN LPTD"/>
    <property type="match status" value="1"/>
</dbReference>
<dbReference type="GO" id="GO:0009279">
    <property type="term" value="C:cell outer membrane"/>
    <property type="evidence" value="ECO:0007669"/>
    <property type="project" value="TreeGrafter"/>
</dbReference>
<dbReference type="InterPro" id="IPR045659">
    <property type="entry name" value="LptD_2"/>
</dbReference>
<reference evidence="3" key="1">
    <citation type="submission" date="2021-03" db="EMBL/GenBank/DDBJ databases">
        <title>Acanthopleuribacteraceae sp. M133.</title>
        <authorList>
            <person name="Wang G."/>
        </authorList>
    </citation>
    <scope>NUCLEOTIDE SEQUENCE</scope>
    <source>
        <strain evidence="3">M133</strain>
    </source>
</reference>
<protein>
    <submittedName>
        <fullName evidence="3">LPS-assembly protein LptD</fullName>
    </submittedName>
</protein>
<accession>A0A8A4TPJ4</accession>